<dbReference type="AlphaFoldDB" id="A0A250KMX4"/>
<evidence type="ECO:0000259" key="1">
    <source>
        <dbReference type="Pfam" id="PF03235"/>
    </source>
</evidence>
<dbReference type="EMBL" id="AP017928">
    <property type="protein sequence ID" value="BBA32938.1"/>
    <property type="molecule type" value="Genomic_DNA"/>
</dbReference>
<dbReference type="Pfam" id="PF03235">
    <property type="entry name" value="GmrSD_N"/>
    <property type="match status" value="1"/>
</dbReference>
<dbReference type="KEGG" id="mmai:sS8_0973"/>
<dbReference type="OrthoDB" id="9798761at2"/>
<dbReference type="Pfam" id="PF07510">
    <property type="entry name" value="GmrSD_C"/>
    <property type="match status" value="1"/>
</dbReference>
<dbReference type="InterPro" id="IPR011089">
    <property type="entry name" value="GmrSD_C"/>
</dbReference>
<evidence type="ECO:0000313" key="4">
    <source>
        <dbReference type="Proteomes" id="UP000266313"/>
    </source>
</evidence>
<name>A0A250KMX4_9GAMM</name>
<gene>
    <name evidence="3" type="ORF">sS8_0973</name>
</gene>
<protein>
    <recommendedName>
        <fullName evidence="5">DUF262 domain-containing protein</fullName>
    </recommendedName>
</protein>
<organism evidence="3 4">
    <name type="scientific">Methylocaldum marinum</name>
    <dbReference type="NCBI Taxonomy" id="1432792"/>
    <lineage>
        <taxon>Bacteria</taxon>
        <taxon>Pseudomonadati</taxon>
        <taxon>Pseudomonadota</taxon>
        <taxon>Gammaproteobacteria</taxon>
        <taxon>Methylococcales</taxon>
        <taxon>Methylococcaceae</taxon>
        <taxon>Methylocaldum</taxon>
    </lineage>
</organism>
<accession>A0A250KMX4</accession>
<dbReference type="PANTHER" id="PTHR35149:SF2">
    <property type="entry name" value="DUF262 DOMAIN-CONTAINING PROTEIN"/>
    <property type="match status" value="1"/>
</dbReference>
<feature type="domain" description="GmrSD restriction endonucleases N-terminal" evidence="1">
    <location>
        <begin position="9"/>
        <end position="224"/>
    </location>
</feature>
<reference evidence="3 4" key="1">
    <citation type="submission" date="2016-12" db="EMBL/GenBank/DDBJ databases">
        <title>Genome sequencing of Methylocaldum marinum.</title>
        <authorList>
            <person name="Takeuchi M."/>
            <person name="Kamagata Y."/>
            <person name="Hiraoka S."/>
            <person name="Oshima K."/>
            <person name="Hattori M."/>
            <person name="Iwasaki W."/>
        </authorList>
    </citation>
    <scope>NUCLEOTIDE SEQUENCE [LARGE SCALE GENOMIC DNA]</scope>
    <source>
        <strain evidence="3 4">S8</strain>
    </source>
</reference>
<dbReference type="Proteomes" id="UP000266313">
    <property type="component" value="Chromosome"/>
</dbReference>
<evidence type="ECO:0000313" key="3">
    <source>
        <dbReference type="EMBL" id="BBA32938.1"/>
    </source>
</evidence>
<evidence type="ECO:0000259" key="2">
    <source>
        <dbReference type="Pfam" id="PF07510"/>
    </source>
</evidence>
<dbReference type="PANTHER" id="PTHR35149">
    <property type="entry name" value="SLL5132 PROTEIN"/>
    <property type="match status" value="1"/>
</dbReference>
<sequence length="699" mass="80636">MKAEDTLVTNLLQGAKQFIVPIFQRDYSWGTKHCQQLWKDVIRVGSDPNVKGHFLGSVVYVAAEDNTATITRWLLIDGQQRLTTLTLLLIALRDRMAQLPGNSGQGEEEATPDELDDYYLRNRHGKGERRHKLHLRRADHETLIALLDGKTLPEAVSERVKENFLFLRDLVAQADVQTVYNGIKKLVVVDVSLTRGQDDPQMIFESLNSTGVDLTQADLIRNFVLMRLDESSQTQLYEEHWQPIEQAFGRRYRTEFDKFVKDFLTLQLRPGTPLKAAEIYHEFRSYFSRTVEKRGVDGILSDLRRFGSYYTAFSLGQEKQPALKAAFARLRSLVEVASPVVLTLYDFHDRAKTLRTDEFVEAVELLESFVFRRSVCDMQTRSLGQIFASLAYRITESQPLLSLKVALYRQGKKRRFPSDTEFREALETRDVYDMRTCFYLLDRLENFSKERIDTSNFSIEHVMPQNEDLRPEWRTMLGSDWRAVQETWLHRLGNLTLTGYNSTYSDRPFSEKKTISGGFDESPLRLNKFIREQSAWDGTTIEQRGKLLAEKAVTVWRPLVVDLLAVKQRELEEHKAFAANYRIEDLELDDIAKNLLEALRPQIQAFGEDVVELPNDRSVIYRVFDFFVEIIPRKQRLSLLLNMDFADCEDPSGRARDATEFAFIIGATETGGVLYNLDSQDDVPAAINVVRQAYERVTE</sequence>
<feature type="domain" description="GmrSD restriction endonucleases C-terminal" evidence="2">
    <location>
        <begin position="417"/>
        <end position="550"/>
    </location>
</feature>
<dbReference type="InterPro" id="IPR004919">
    <property type="entry name" value="GmrSD_N"/>
</dbReference>
<keyword evidence="4" id="KW-1185">Reference proteome</keyword>
<dbReference type="RefSeq" id="WP_119628635.1">
    <property type="nucleotide sequence ID" value="NZ_AP017928.1"/>
</dbReference>
<proteinExistence type="predicted"/>
<evidence type="ECO:0008006" key="5">
    <source>
        <dbReference type="Google" id="ProtNLM"/>
    </source>
</evidence>